<keyword evidence="3" id="KW-0805">Transcription regulation</keyword>
<dbReference type="GO" id="GO:0006351">
    <property type="term" value="P:DNA-templated transcription"/>
    <property type="evidence" value="ECO:0007669"/>
    <property type="project" value="InterPro"/>
</dbReference>
<dbReference type="GeneID" id="41973341"/>
<feature type="compositionally biased region" description="Low complexity" evidence="6">
    <location>
        <begin position="501"/>
        <end position="510"/>
    </location>
</feature>
<keyword evidence="9" id="KW-1185">Reference proteome</keyword>
<evidence type="ECO:0000256" key="5">
    <source>
        <dbReference type="ARBA" id="ARBA00023242"/>
    </source>
</evidence>
<comment type="caution">
    <text evidence="8">The sequence shown here is derived from an EMBL/GenBank/DDBJ whole genome shotgun (WGS) entry which is preliminary data.</text>
</comment>
<evidence type="ECO:0000313" key="9">
    <source>
        <dbReference type="Proteomes" id="UP000319257"/>
    </source>
</evidence>
<organism evidence="8 9">
    <name type="scientific">Thyridium curvatum</name>
    <dbReference type="NCBI Taxonomy" id="1093900"/>
    <lineage>
        <taxon>Eukaryota</taxon>
        <taxon>Fungi</taxon>
        <taxon>Dikarya</taxon>
        <taxon>Ascomycota</taxon>
        <taxon>Pezizomycotina</taxon>
        <taxon>Sordariomycetes</taxon>
        <taxon>Sordariomycetidae</taxon>
        <taxon>Thyridiales</taxon>
        <taxon>Thyridiaceae</taxon>
        <taxon>Thyridium</taxon>
    </lineage>
</organism>
<dbReference type="GO" id="GO:0000981">
    <property type="term" value="F:DNA-binding transcription factor activity, RNA polymerase II-specific"/>
    <property type="evidence" value="ECO:0007669"/>
    <property type="project" value="InterPro"/>
</dbReference>
<evidence type="ECO:0000256" key="1">
    <source>
        <dbReference type="ARBA" id="ARBA00004123"/>
    </source>
</evidence>
<dbReference type="STRING" id="1093900.A0A507B9G2"/>
<dbReference type="AlphaFoldDB" id="A0A507B9G2"/>
<dbReference type="CDD" id="cd12148">
    <property type="entry name" value="fungal_TF_MHR"/>
    <property type="match status" value="1"/>
</dbReference>
<feature type="region of interest" description="Disordered" evidence="6">
    <location>
        <begin position="498"/>
        <end position="546"/>
    </location>
</feature>
<comment type="subcellular location">
    <subcellularLocation>
        <location evidence="1">Nucleus</location>
    </subcellularLocation>
</comment>
<sequence>MAAINASLRLLVDLYFKRAHRKACFGFIHKPSFMQALDRGTLIEDYGEGLINMVLAFGARTHYHDNFDQFMQSPQQTPGALWAARAREISFREIADPKLVTLMTLLLLCEYSLHEDQSALAFTIIACCYRLMRLFGLDSPKTPGQRFSPSEWIRIESERRVLWSCFILDSMVGSGVDANLHWKQDFPHIPLPCTEPLYITQVPPRPDEVFTMDAFHVAESIRQMNLRSHMIYLAHLRTQALRLNRQWDQSCEVWRSESRFMKLLHQLEVWYDNLPEQLFVNESNAYIHRELNIGEAVYCLHFLYNSVVCDLTRVCLPGYGFPLAAAFHDAPAPFRRQCQDRCRFHADEIIRLVRDVCSQPKELLDDHHCMMATYEATKIQIIHTTTVTTNSLEERQKAVENIRVAMKFLEMNHWKKHEENKIVSDPSQRPANLGHLTTGMASIERSYHYSPDLAFMSWCQNGDHHEVPCITTGEEQGEVSGPTDTEYLNKLSTFRVAKSKATQQQAQAQTPRQGNDAAESDTMGSPSSMRTLPPVISPAGPAPVPIQESLGEAHEATIVEASSAPSLFPVPGEYAGGISLLNPQEPSAEEYIRIADEMSNFITFPETSSMWFDFEPNPYSG</sequence>
<dbReference type="Pfam" id="PF04082">
    <property type="entry name" value="Fungal_trans"/>
    <property type="match status" value="1"/>
</dbReference>
<name>A0A507B9G2_9PEZI</name>
<protein>
    <recommendedName>
        <fullName evidence="7">Xylanolytic transcriptional activator regulatory domain-containing protein</fullName>
    </recommendedName>
</protein>
<dbReference type="GO" id="GO:0008270">
    <property type="term" value="F:zinc ion binding"/>
    <property type="evidence" value="ECO:0007669"/>
    <property type="project" value="InterPro"/>
</dbReference>
<evidence type="ECO:0000256" key="3">
    <source>
        <dbReference type="ARBA" id="ARBA00023015"/>
    </source>
</evidence>
<evidence type="ECO:0000256" key="6">
    <source>
        <dbReference type="SAM" id="MobiDB-lite"/>
    </source>
</evidence>
<dbReference type="Proteomes" id="UP000319257">
    <property type="component" value="Unassembled WGS sequence"/>
</dbReference>
<dbReference type="GO" id="GO:0005634">
    <property type="term" value="C:nucleus"/>
    <property type="evidence" value="ECO:0007669"/>
    <property type="project" value="UniProtKB-SubCell"/>
</dbReference>
<gene>
    <name evidence="8" type="ORF">E0L32_005894</name>
</gene>
<keyword evidence="4" id="KW-0804">Transcription</keyword>
<dbReference type="InterPro" id="IPR007219">
    <property type="entry name" value="XnlR_reg_dom"/>
</dbReference>
<evidence type="ECO:0000256" key="2">
    <source>
        <dbReference type="ARBA" id="ARBA00022723"/>
    </source>
</evidence>
<dbReference type="InterPro" id="IPR050815">
    <property type="entry name" value="TF_fung"/>
</dbReference>
<evidence type="ECO:0000259" key="7">
    <source>
        <dbReference type="Pfam" id="PF04082"/>
    </source>
</evidence>
<feature type="domain" description="Xylanolytic transcriptional activator regulatory" evidence="7">
    <location>
        <begin position="13"/>
        <end position="271"/>
    </location>
</feature>
<proteinExistence type="predicted"/>
<keyword evidence="2" id="KW-0479">Metal-binding</keyword>
<dbReference type="InParanoid" id="A0A507B9G2"/>
<evidence type="ECO:0000313" key="8">
    <source>
        <dbReference type="EMBL" id="TPX13691.1"/>
    </source>
</evidence>
<dbReference type="OrthoDB" id="2563500at2759"/>
<keyword evidence="5" id="KW-0539">Nucleus</keyword>
<dbReference type="EMBL" id="SKBQ01000032">
    <property type="protein sequence ID" value="TPX13691.1"/>
    <property type="molecule type" value="Genomic_DNA"/>
</dbReference>
<dbReference type="GO" id="GO:0003677">
    <property type="term" value="F:DNA binding"/>
    <property type="evidence" value="ECO:0007669"/>
    <property type="project" value="InterPro"/>
</dbReference>
<accession>A0A507B9G2</accession>
<dbReference type="PANTHER" id="PTHR47338">
    <property type="entry name" value="ZN(II)2CYS6 TRANSCRIPTION FACTOR (EUROFUNG)-RELATED"/>
    <property type="match status" value="1"/>
</dbReference>
<reference evidence="8 9" key="1">
    <citation type="submission" date="2019-06" db="EMBL/GenBank/DDBJ databases">
        <title>Draft genome sequence of the filamentous fungus Phialemoniopsis curvata isolated from diesel fuel.</title>
        <authorList>
            <person name="Varaljay V.A."/>
            <person name="Lyon W.J."/>
            <person name="Crouch A.L."/>
            <person name="Drake C.E."/>
            <person name="Hollomon J.M."/>
            <person name="Nadeau L.J."/>
            <person name="Nunn H.S."/>
            <person name="Stevenson B.S."/>
            <person name="Bojanowski C.L."/>
            <person name="Crookes-Goodson W.J."/>
        </authorList>
    </citation>
    <scope>NUCLEOTIDE SEQUENCE [LARGE SCALE GENOMIC DNA]</scope>
    <source>
        <strain evidence="8 9">D216</strain>
    </source>
</reference>
<dbReference type="RefSeq" id="XP_030995402.1">
    <property type="nucleotide sequence ID" value="XM_031140466.1"/>
</dbReference>
<dbReference type="PANTHER" id="PTHR47338:SF7">
    <property type="entry name" value="ZN(II)2CYS6 TRANSCRIPTION FACTOR (EUROFUNG)"/>
    <property type="match status" value="1"/>
</dbReference>
<evidence type="ECO:0000256" key="4">
    <source>
        <dbReference type="ARBA" id="ARBA00023163"/>
    </source>
</evidence>